<dbReference type="GO" id="GO:0032259">
    <property type="term" value="P:methylation"/>
    <property type="evidence" value="ECO:0007669"/>
    <property type="project" value="UniProtKB-KW"/>
</dbReference>
<dbReference type="GO" id="GO:0006304">
    <property type="term" value="P:DNA modification"/>
    <property type="evidence" value="ECO:0007669"/>
    <property type="project" value="InterPro"/>
</dbReference>
<dbReference type="REBASE" id="376459">
    <property type="entry name" value="Rba5913ORF33920P"/>
</dbReference>
<dbReference type="InterPro" id="IPR011639">
    <property type="entry name" value="MethylTrfase_TaqI-like_dom"/>
</dbReference>
<name>A0A5J6MKQ1_9PROT</name>
<dbReference type="Proteomes" id="UP000326202">
    <property type="component" value="Chromosome"/>
</dbReference>
<evidence type="ECO:0000256" key="5">
    <source>
        <dbReference type="ARBA" id="ARBA00047942"/>
    </source>
</evidence>
<keyword evidence="8" id="KW-1185">Reference proteome</keyword>
<evidence type="ECO:0000259" key="6">
    <source>
        <dbReference type="Pfam" id="PF07669"/>
    </source>
</evidence>
<dbReference type="RefSeq" id="WP_151178282.1">
    <property type="nucleotide sequence ID" value="NZ_CP042906.1"/>
</dbReference>
<keyword evidence="4" id="KW-0949">S-adenosyl-L-methionine</keyword>
<reference evidence="7 8" key="1">
    <citation type="submission" date="2019-08" db="EMBL/GenBank/DDBJ databases">
        <title>Hyperibacter terrae gen. nov., sp. nov. and Hyperibacter viscosus sp. nov., two new members in the family Rhodospirillaceae isolated from the rhizosphere of Hypericum perforatum.</title>
        <authorList>
            <person name="Noviana Z."/>
        </authorList>
    </citation>
    <scope>NUCLEOTIDE SEQUENCE [LARGE SCALE GENOMIC DNA]</scope>
    <source>
        <strain evidence="7 8">R5913</strain>
    </source>
</reference>
<dbReference type="KEGG" id="htq:FRZ44_33920"/>
<dbReference type="PANTHER" id="PTHR33841">
    <property type="entry name" value="DNA METHYLTRANSFERASE YEEA-RELATED"/>
    <property type="match status" value="1"/>
</dbReference>
<gene>
    <name evidence="7" type="ORF">FRZ44_33920</name>
</gene>
<evidence type="ECO:0000256" key="1">
    <source>
        <dbReference type="ARBA" id="ARBA00011900"/>
    </source>
</evidence>
<dbReference type="PRINTS" id="PR00507">
    <property type="entry name" value="N12N6MTFRASE"/>
</dbReference>
<organism evidence="7 8">
    <name type="scientific">Hypericibacter terrae</name>
    <dbReference type="NCBI Taxonomy" id="2602015"/>
    <lineage>
        <taxon>Bacteria</taxon>
        <taxon>Pseudomonadati</taxon>
        <taxon>Pseudomonadota</taxon>
        <taxon>Alphaproteobacteria</taxon>
        <taxon>Rhodospirillales</taxon>
        <taxon>Dongiaceae</taxon>
        <taxon>Hypericibacter</taxon>
    </lineage>
</organism>
<dbReference type="EC" id="2.1.1.72" evidence="1"/>
<evidence type="ECO:0000256" key="4">
    <source>
        <dbReference type="ARBA" id="ARBA00022691"/>
    </source>
</evidence>
<dbReference type="PANTHER" id="PTHR33841:SF1">
    <property type="entry name" value="DNA METHYLTRANSFERASE A"/>
    <property type="match status" value="1"/>
</dbReference>
<dbReference type="GO" id="GO:0009007">
    <property type="term" value="F:site-specific DNA-methyltransferase (adenine-specific) activity"/>
    <property type="evidence" value="ECO:0007669"/>
    <property type="project" value="UniProtKB-EC"/>
</dbReference>
<evidence type="ECO:0000313" key="8">
    <source>
        <dbReference type="Proteomes" id="UP000326202"/>
    </source>
</evidence>
<dbReference type="Pfam" id="PF07669">
    <property type="entry name" value="Eco57I"/>
    <property type="match status" value="1"/>
</dbReference>
<evidence type="ECO:0000256" key="3">
    <source>
        <dbReference type="ARBA" id="ARBA00022679"/>
    </source>
</evidence>
<keyword evidence="2" id="KW-0489">Methyltransferase</keyword>
<dbReference type="SUPFAM" id="SSF53335">
    <property type="entry name" value="S-adenosyl-L-methionine-dependent methyltransferases"/>
    <property type="match status" value="1"/>
</dbReference>
<protein>
    <recommendedName>
        <fullName evidence="1">site-specific DNA-methyltransferase (adenine-specific)</fullName>
        <ecNumber evidence="1">2.1.1.72</ecNumber>
    </recommendedName>
</protein>
<evidence type="ECO:0000256" key="2">
    <source>
        <dbReference type="ARBA" id="ARBA00022603"/>
    </source>
</evidence>
<dbReference type="OrthoDB" id="9806213at2"/>
<feature type="domain" description="Type II methyltransferase M.TaqI-like" evidence="6">
    <location>
        <begin position="557"/>
        <end position="796"/>
    </location>
</feature>
<proteinExistence type="predicted"/>
<dbReference type="Gene3D" id="3.40.50.150">
    <property type="entry name" value="Vaccinia Virus protein VP39"/>
    <property type="match status" value="2"/>
</dbReference>
<accession>A0A5J6MKQ1</accession>
<dbReference type="InterPro" id="IPR029063">
    <property type="entry name" value="SAM-dependent_MTases_sf"/>
</dbReference>
<keyword evidence="3" id="KW-0808">Transferase</keyword>
<sequence length="1435" mass="159136">MAATARLRPRRRQARLDFAAIEIVGALLTPDMVVRIAAFDSPDQTEAGYAIKPGLKLRDEIARFYRIGEALFARFEATRSQNPSASEAFMLELLRECFGFDTLAPIPVLTLGERVFPVRHATLGGRVPVVIAPAPKESAHRPGIDESLPQFGDGTRRRSATLLLQEYLNAAPTALWGIATDGLTLRLMRDNASLTRPAWIEADLAEIFGGGLFADFSALWLLIHQSRFGAADAVVSDCALERWRERGRSEGVAAREKLREGFEAAILELGQGFIEHRDNDALLAKLADGSLTAQGYFEELLRLVYRLIFLFAAEDRGLLHPPGAAEAAKRIYAEGYAVGRLRERAMRRIAWDRHGDAWEGLKAGFRGLARGEARLGLPALGGLFAPGALPHLEKAHIENRRLLAAVFRLAWFHPEGQPLTRVNWRDMETEELGSVYESLLELTPRAEAGTRSFRFAEGDETKGNLRKTSGSYYTPDALVKLLLDSALDPVLDAAEARNPQDAASEILKLAILDPACGSGHFLLGAARRAAARIARLRSPGAIAQTEFQHALRDVVAHCIYGVDRNPMAVELCKVALWIEALEPGKPLTFLDSHIRCGDSLIGVFDLGMLRAGIPDEAYEPLAGDDKEVAGTYARFNREQREGKGATGLLSELKPPADLIDAARALIDLPEDTLEEIAAKRAAFEKLHGGKTWFNLKTACDCYVGAFFAPKAGQVPGRAELARPTMPLTDHVWAAARGETPYGPLVAAADDIAQRVGAFHWPLEFPQVFARGGFDAVIGNPPWERIKLQEQEFFAARSPEIANAQNKAARTRLIAVLAKAPADSPEGRLYADFQFAKRSAEAASEYARNSGRYPLTGTGDVNTYALFAEHFSRLARGEGRAGAIVPTGIATDSSTSAFFGDLVENSRLISLFDFQTGMGFFDRIGHARFKFCLLTVLGRGGTSNRPAQFVCFIRQTSELDEKERFFDLTAPQIRLLNPNTRTAPIFRSRADADLAARIHQSTPVLIEERPDDPDGDSNPWGISFQRMFDMSGDSDLFTGVRQLEAGGWSRDGVNWARESRAGLERRVPLYEAKMIHHFDHRWATYPEGEAGDDSACDVILAEKQDPGFEPTPRYWVPEAEVKLRAARLPASLKRAYRGKDPDRCLKTLAEWLAGALPAIEGRPAREADLMHILGRRHDWHAALGASPERFLKNPKTEKAGREAQRETPLDADDLDFLAGAPHDPLDLVEALMGRKQPHWLMGWRDICRSTDERTVIASVFPKVGVGHTLPLLYLKVSPKLAAASLAMWTSLTFDYIARLSIGGTHLTYSYLKQFAVIQPSKFEARDVDFVASRILKLTYTSRAMRPWAEDLGYEGKPFPWDEDRRALLRAELDAFFARKYGLSRDELRYILDPADVKGPDYPSETFRVLKKNEEAQFGEYRTRRLVLEAWDRLGTI</sequence>
<evidence type="ECO:0000313" key="7">
    <source>
        <dbReference type="EMBL" id="QEX18088.1"/>
    </source>
</evidence>
<dbReference type="EMBL" id="CP042906">
    <property type="protein sequence ID" value="QEX18088.1"/>
    <property type="molecule type" value="Genomic_DNA"/>
</dbReference>
<dbReference type="InterPro" id="IPR050953">
    <property type="entry name" value="N4_N6_ade-DNA_methylase"/>
</dbReference>
<comment type="catalytic activity">
    <reaction evidence="5">
        <text>a 2'-deoxyadenosine in DNA + S-adenosyl-L-methionine = an N(6)-methyl-2'-deoxyadenosine in DNA + S-adenosyl-L-homocysteine + H(+)</text>
        <dbReference type="Rhea" id="RHEA:15197"/>
        <dbReference type="Rhea" id="RHEA-COMP:12418"/>
        <dbReference type="Rhea" id="RHEA-COMP:12419"/>
        <dbReference type="ChEBI" id="CHEBI:15378"/>
        <dbReference type="ChEBI" id="CHEBI:57856"/>
        <dbReference type="ChEBI" id="CHEBI:59789"/>
        <dbReference type="ChEBI" id="CHEBI:90615"/>
        <dbReference type="ChEBI" id="CHEBI:90616"/>
        <dbReference type="EC" id="2.1.1.72"/>
    </reaction>
</comment>